<accession>A0A2T5KF21</accession>
<keyword evidence="3" id="KW-1185">Reference proteome</keyword>
<dbReference type="EMBL" id="QAOT01000001">
    <property type="protein sequence ID" value="PTR21013.1"/>
    <property type="molecule type" value="Genomic_DNA"/>
</dbReference>
<evidence type="ECO:0000313" key="2">
    <source>
        <dbReference type="EMBL" id="PTR21013.1"/>
    </source>
</evidence>
<evidence type="ECO:0000313" key="3">
    <source>
        <dbReference type="Proteomes" id="UP000244060"/>
    </source>
</evidence>
<protein>
    <submittedName>
        <fullName evidence="2">Uncharacterized protein</fullName>
    </submittedName>
</protein>
<feature type="region of interest" description="Disordered" evidence="1">
    <location>
        <begin position="1"/>
        <end position="28"/>
    </location>
</feature>
<sequence>MNLDGHHSQAKTQDRRADSTDQLPHEINLHLSRRERYTETPDLRYRFDHNPCGSFRGMGGLPPPKEAAVAGAAGSV</sequence>
<reference evidence="2 3" key="1">
    <citation type="submission" date="2018-04" db="EMBL/GenBank/DDBJ databases">
        <title>Genomic Encyclopedia of Type Strains, Phase III (KMG-III): the genomes of soil and plant-associated and newly described type strains.</title>
        <authorList>
            <person name="Whitman W."/>
        </authorList>
    </citation>
    <scope>NUCLEOTIDE SEQUENCE [LARGE SCALE GENOMIC DNA]</scope>
    <source>
        <strain evidence="2 3">KA25</strain>
    </source>
</reference>
<gene>
    <name evidence="2" type="ORF">C8J28_101337</name>
</gene>
<organism evidence="2 3">
    <name type="scientific">Cereibacter azotoformans</name>
    <dbReference type="NCBI Taxonomy" id="43057"/>
    <lineage>
        <taxon>Bacteria</taxon>
        <taxon>Pseudomonadati</taxon>
        <taxon>Pseudomonadota</taxon>
        <taxon>Alphaproteobacteria</taxon>
        <taxon>Rhodobacterales</taxon>
        <taxon>Paracoccaceae</taxon>
        <taxon>Cereibacter</taxon>
    </lineage>
</organism>
<proteinExistence type="predicted"/>
<dbReference type="AlphaFoldDB" id="A0A2T5KF21"/>
<evidence type="ECO:0000256" key="1">
    <source>
        <dbReference type="SAM" id="MobiDB-lite"/>
    </source>
</evidence>
<dbReference type="Proteomes" id="UP000244060">
    <property type="component" value="Unassembled WGS sequence"/>
</dbReference>
<comment type="caution">
    <text evidence="2">The sequence shown here is derived from an EMBL/GenBank/DDBJ whole genome shotgun (WGS) entry which is preliminary data.</text>
</comment>
<name>A0A2T5KF21_9RHOB</name>